<evidence type="ECO:0000256" key="1">
    <source>
        <dbReference type="SAM" id="MobiDB-lite"/>
    </source>
</evidence>
<name>A0A9P0Z8Z1_CUSEU</name>
<organism evidence="2 3">
    <name type="scientific">Cuscuta europaea</name>
    <name type="common">European dodder</name>
    <dbReference type="NCBI Taxonomy" id="41803"/>
    <lineage>
        <taxon>Eukaryota</taxon>
        <taxon>Viridiplantae</taxon>
        <taxon>Streptophyta</taxon>
        <taxon>Embryophyta</taxon>
        <taxon>Tracheophyta</taxon>
        <taxon>Spermatophyta</taxon>
        <taxon>Magnoliopsida</taxon>
        <taxon>eudicotyledons</taxon>
        <taxon>Gunneridae</taxon>
        <taxon>Pentapetalae</taxon>
        <taxon>asterids</taxon>
        <taxon>lamiids</taxon>
        <taxon>Solanales</taxon>
        <taxon>Convolvulaceae</taxon>
        <taxon>Cuscuteae</taxon>
        <taxon>Cuscuta</taxon>
        <taxon>Cuscuta subgen. Cuscuta</taxon>
    </lineage>
</organism>
<reference evidence="2" key="1">
    <citation type="submission" date="2022-07" db="EMBL/GenBank/DDBJ databases">
        <authorList>
            <person name="Macas J."/>
            <person name="Novak P."/>
            <person name="Neumann P."/>
        </authorList>
    </citation>
    <scope>NUCLEOTIDE SEQUENCE</scope>
</reference>
<dbReference type="Proteomes" id="UP001152484">
    <property type="component" value="Unassembled WGS sequence"/>
</dbReference>
<feature type="region of interest" description="Disordered" evidence="1">
    <location>
        <begin position="27"/>
        <end position="47"/>
    </location>
</feature>
<keyword evidence="3" id="KW-1185">Reference proteome</keyword>
<gene>
    <name evidence="2" type="ORF">CEURO_LOCUS11222</name>
</gene>
<comment type="caution">
    <text evidence="2">The sequence shown here is derived from an EMBL/GenBank/DDBJ whole genome shotgun (WGS) entry which is preliminary data.</text>
</comment>
<dbReference type="EMBL" id="CAMAPE010000023">
    <property type="protein sequence ID" value="CAH9090377.1"/>
    <property type="molecule type" value="Genomic_DNA"/>
</dbReference>
<proteinExistence type="predicted"/>
<evidence type="ECO:0000313" key="2">
    <source>
        <dbReference type="EMBL" id="CAH9090377.1"/>
    </source>
</evidence>
<accession>A0A9P0Z8Z1</accession>
<protein>
    <submittedName>
        <fullName evidence="2">Uncharacterized protein</fullName>
    </submittedName>
</protein>
<dbReference type="AlphaFoldDB" id="A0A9P0Z8Z1"/>
<evidence type="ECO:0000313" key="3">
    <source>
        <dbReference type="Proteomes" id="UP001152484"/>
    </source>
</evidence>
<sequence>MLEAKLETRARGAALKYILYIYFENSGKEGAGTGCPDKPRPDSNLAN</sequence>